<dbReference type="InterPro" id="IPR029000">
    <property type="entry name" value="Cyclophilin-like_dom_sf"/>
</dbReference>
<evidence type="ECO:0000313" key="5">
    <source>
        <dbReference type="Proteomes" id="UP001530293"/>
    </source>
</evidence>
<feature type="transmembrane region" description="Helical" evidence="2">
    <location>
        <begin position="18"/>
        <end position="38"/>
    </location>
</feature>
<keyword evidence="2" id="KW-0472">Membrane</keyword>
<protein>
    <recommendedName>
        <fullName evidence="3">PPIase cyclophilin-type domain-containing protein</fullName>
    </recommendedName>
</protein>
<evidence type="ECO:0000256" key="2">
    <source>
        <dbReference type="SAM" id="Phobius"/>
    </source>
</evidence>
<evidence type="ECO:0000313" key="4">
    <source>
        <dbReference type="EMBL" id="KAL3758908.1"/>
    </source>
</evidence>
<name>A0ABD3M595_9STRA</name>
<dbReference type="AlphaFoldDB" id="A0ABD3M595"/>
<keyword evidence="2" id="KW-1133">Transmembrane helix</keyword>
<organism evidence="4 5">
    <name type="scientific">Discostella pseudostelligera</name>
    <dbReference type="NCBI Taxonomy" id="259834"/>
    <lineage>
        <taxon>Eukaryota</taxon>
        <taxon>Sar</taxon>
        <taxon>Stramenopiles</taxon>
        <taxon>Ochrophyta</taxon>
        <taxon>Bacillariophyta</taxon>
        <taxon>Coscinodiscophyceae</taxon>
        <taxon>Thalassiosirophycidae</taxon>
        <taxon>Stephanodiscales</taxon>
        <taxon>Stephanodiscaceae</taxon>
        <taxon>Discostella</taxon>
    </lineage>
</organism>
<keyword evidence="5" id="KW-1185">Reference proteome</keyword>
<evidence type="ECO:0000259" key="3">
    <source>
        <dbReference type="Pfam" id="PF00160"/>
    </source>
</evidence>
<feature type="compositionally biased region" description="Acidic residues" evidence="1">
    <location>
        <begin position="347"/>
        <end position="358"/>
    </location>
</feature>
<sequence length="371" mass="41449">MGYDSNIKSQKSEQRQRIVIVVSLVALSAAFLVMVSLLSPPGLVRSNGVVNNRHVDAVTSSLGKMAASVIVAKNEKNKLLRGEEEKKKTKKKSDASAISTSDEPPTAALSDTSKLEEIATLRSNLEAQVRSIKATGIIMETDKTALGYTKKLQEVTRQLISLRYGQIPSNQNYRVEMELEFQKTIPDYSESTKYATLLVELAPISIIPCSVYNFLEIARTWKHGAFHRNAGHVLQAIARSNITQSMPFQEYDESYPHKKGTMGYAGRPSGPEFYISIQDNTDAHGPGSQQKYNPYEADSLFGTVIRGMEDGTVDRIHTMPGREFINDKEKWVLIRRMRILVPKSSDNDEEEEPDEDGYVEFSKSPLVIPKD</sequence>
<dbReference type="Gene3D" id="2.40.100.10">
    <property type="entry name" value="Cyclophilin-like"/>
    <property type="match status" value="1"/>
</dbReference>
<proteinExistence type="predicted"/>
<accession>A0ABD3M595</accession>
<gene>
    <name evidence="4" type="ORF">ACHAWU_003180</name>
</gene>
<dbReference type="Pfam" id="PF00160">
    <property type="entry name" value="Pro_isomerase"/>
    <property type="match status" value="1"/>
</dbReference>
<reference evidence="4 5" key="1">
    <citation type="submission" date="2024-10" db="EMBL/GenBank/DDBJ databases">
        <title>Updated reference genomes for cyclostephanoid diatoms.</title>
        <authorList>
            <person name="Roberts W.R."/>
            <person name="Alverson A.J."/>
        </authorList>
    </citation>
    <scope>NUCLEOTIDE SEQUENCE [LARGE SCALE GENOMIC DNA]</scope>
    <source>
        <strain evidence="4 5">AJA232-27</strain>
    </source>
</reference>
<dbReference type="EMBL" id="JALLBG020000216">
    <property type="protein sequence ID" value="KAL3758908.1"/>
    <property type="molecule type" value="Genomic_DNA"/>
</dbReference>
<feature type="region of interest" description="Disordered" evidence="1">
    <location>
        <begin position="342"/>
        <end position="371"/>
    </location>
</feature>
<feature type="region of interest" description="Disordered" evidence="1">
    <location>
        <begin position="80"/>
        <end position="111"/>
    </location>
</feature>
<feature type="domain" description="PPIase cyclophilin-type" evidence="3">
    <location>
        <begin position="206"/>
        <end position="323"/>
    </location>
</feature>
<dbReference type="Proteomes" id="UP001530293">
    <property type="component" value="Unassembled WGS sequence"/>
</dbReference>
<comment type="caution">
    <text evidence="4">The sequence shown here is derived from an EMBL/GenBank/DDBJ whole genome shotgun (WGS) entry which is preliminary data.</text>
</comment>
<dbReference type="SUPFAM" id="SSF50891">
    <property type="entry name" value="Cyclophilin-like"/>
    <property type="match status" value="1"/>
</dbReference>
<evidence type="ECO:0000256" key="1">
    <source>
        <dbReference type="SAM" id="MobiDB-lite"/>
    </source>
</evidence>
<dbReference type="InterPro" id="IPR002130">
    <property type="entry name" value="Cyclophilin-type_PPIase_dom"/>
</dbReference>
<keyword evidence="2" id="KW-0812">Transmembrane</keyword>